<keyword evidence="2" id="KW-1185">Reference proteome</keyword>
<dbReference type="InterPro" id="IPR029045">
    <property type="entry name" value="ClpP/crotonase-like_dom_sf"/>
</dbReference>
<evidence type="ECO:0000313" key="1">
    <source>
        <dbReference type="EMBL" id="RAZ92364.1"/>
    </source>
</evidence>
<evidence type="ECO:0000313" key="2">
    <source>
        <dbReference type="Proteomes" id="UP000251558"/>
    </source>
</evidence>
<name>A0A330HZC5_9HYPH</name>
<dbReference type="OrthoDB" id="5984377at2"/>
<dbReference type="Pfam" id="PF06833">
    <property type="entry name" value="MdcE"/>
    <property type="match status" value="1"/>
</dbReference>
<dbReference type="Gene3D" id="3.90.226.10">
    <property type="entry name" value="2-enoyl-CoA Hydratase, Chain A, domain 1"/>
    <property type="match status" value="1"/>
</dbReference>
<sequence length="240" mass="25062">MQLAEILSSLFPAGHEIRESGGLVTGTGRLDPNNRIDVVGICGKTYPGVDEAVALAGHILKVAARPDRAPLLLLVDSGSQRMSRRDELLGLSETLAHLAKALWHADRAGHRTVGLLYGGSAAGAFIATALACGSLVALPSAWPEVMDLPSMARITKLPIDLLKEKAATTPVFAPGLDNLFATGAIVEIWDPREPLSGQLAALLARPASDDPRAQLGAQRGGRLKAAAIAAEVERLSLAHG</sequence>
<accession>A0A330HZC5</accession>
<dbReference type="AlphaFoldDB" id="A0A330HZC5"/>
<protein>
    <submittedName>
        <fullName evidence="1">Biotin-independent malonate decarboxylase subunit gamma</fullName>
    </submittedName>
</protein>
<dbReference type="SUPFAM" id="SSF52096">
    <property type="entry name" value="ClpP/crotonase"/>
    <property type="match status" value="1"/>
</dbReference>
<reference evidence="1 2" key="1">
    <citation type="submission" date="2018-07" db="EMBL/GenBank/DDBJ databases">
        <title>Diversity of Mesorhizobium strains in Brazil.</title>
        <authorList>
            <person name="Helene L.C.F."/>
            <person name="Dall'Agnol R."/>
            <person name="Delamuta J.R.M."/>
            <person name="Hungria M."/>
        </authorList>
    </citation>
    <scope>NUCLEOTIDE SEQUENCE [LARGE SCALE GENOMIC DNA]</scope>
    <source>
        <strain evidence="1 2">AC99b</strain>
    </source>
</reference>
<comment type="caution">
    <text evidence="1">The sequence shown here is derived from an EMBL/GenBank/DDBJ whole genome shotgun (WGS) entry which is preliminary data.</text>
</comment>
<proteinExistence type="predicted"/>
<dbReference type="Proteomes" id="UP000251558">
    <property type="component" value="Unassembled WGS sequence"/>
</dbReference>
<dbReference type="EMBL" id="QMBP01000001">
    <property type="protein sequence ID" value="RAZ92364.1"/>
    <property type="molecule type" value="Genomic_DNA"/>
</dbReference>
<gene>
    <name evidence="1" type="ORF">DPM33_00050</name>
</gene>
<organism evidence="1 2">
    <name type="scientific">Mesorhizobium hawassense</name>
    <dbReference type="NCBI Taxonomy" id="1209954"/>
    <lineage>
        <taxon>Bacteria</taxon>
        <taxon>Pseudomonadati</taxon>
        <taxon>Pseudomonadota</taxon>
        <taxon>Alphaproteobacteria</taxon>
        <taxon>Hyphomicrobiales</taxon>
        <taxon>Phyllobacteriaceae</taxon>
        <taxon>Mesorhizobium</taxon>
    </lineage>
</organism>
<dbReference type="RefSeq" id="WP_112094892.1">
    <property type="nucleotide sequence ID" value="NZ_QMBP01000001.1"/>
</dbReference>